<dbReference type="Pfam" id="PF03544">
    <property type="entry name" value="TonB_C"/>
    <property type="match status" value="1"/>
</dbReference>
<dbReference type="GO" id="GO:0098797">
    <property type="term" value="C:plasma membrane protein complex"/>
    <property type="evidence" value="ECO:0007669"/>
    <property type="project" value="TreeGrafter"/>
</dbReference>
<dbReference type="SUPFAM" id="SSF74653">
    <property type="entry name" value="TolA/TonB C-terminal domain"/>
    <property type="match status" value="1"/>
</dbReference>
<evidence type="ECO:0000259" key="11">
    <source>
        <dbReference type="PROSITE" id="PS52015"/>
    </source>
</evidence>
<comment type="subcellular location">
    <subcellularLocation>
        <location evidence="1">Cell inner membrane</location>
        <topology evidence="1">Single-pass membrane protein</topology>
        <orientation evidence="1">Periplasmic side</orientation>
    </subcellularLocation>
</comment>
<reference evidence="12" key="2">
    <citation type="submission" date="2020-09" db="EMBL/GenBank/DDBJ databases">
        <authorList>
            <person name="Sun Q."/>
            <person name="Zhou Y."/>
        </authorList>
    </citation>
    <scope>NUCLEOTIDE SEQUENCE</scope>
    <source>
        <strain evidence="12">CGMCC 1.15758</strain>
    </source>
</reference>
<protein>
    <recommendedName>
        <fullName evidence="11">TonB C-terminal domain-containing protein</fullName>
    </recommendedName>
</protein>
<dbReference type="OrthoDB" id="5623548at2"/>
<name>A0A8J2Z4S3_9GAMM</name>
<dbReference type="GO" id="GO:0031992">
    <property type="term" value="F:energy transducer activity"/>
    <property type="evidence" value="ECO:0007669"/>
    <property type="project" value="TreeGrafter"/>
</dbReference>
<dbReference type="PANTHER" id="PTHR33446">
    <property type="entry name" value="PROTEIN TONB-RELATED"/>
    <property type="match status" value="1"/>
</dbReference>
<evidence type="ECO:0000313" key="12">
    <source>
        <dbReference type="EMBL" id="GGF97953.1"/>
    </source>
</evidence>
<keyword evidence="13" id="KW-1185">Reference proteome</keyword>
<evidence type="ECO:0000313" key="13">
    <source>
        <dbReference type="Proteomes" id="UP000636949"/>
    </source>
</evidence>
<evidence type="ECO:0000256" key="7">
    <source>
        <dbReference type="ARBA" id="ARBA00022927"/>
    </source>
</evidence>
<keyword evidence="4" id="KW-1003">Cell membrane</keyword>
<gene>
    <name evidence="12" type="ORF">GCM10010995_13960</name>
</gene>
<evidence type="ECO:0000256" key="4">
    <source>
        <dbReference type="ARBA" id="ARBA00022475"/>
    </source>
</evidence>
<organism evidence="12 13">
    <name type="scientific">Cysteiniphilum litorale</name>
    <dbReference type="NCBI Taxonomy" id="2056700"/>
    <lineage>
        <taxon>Bacteria</taxon>
        <taxon>Pseudomonadati</taxon>
        <taxon>Pseudomonadota</taxon>
        <taxon>Gammaproteobacteria</taxon>
        <taxon>Thiotrichales</taxon>
        <taxon>Fastidiosibacteraceae</taxon>
        <taxon>Cysteiniphilum</taxon>
    </lineage>
</organism>
<dbReference type="PROSITE" id="PS52015">
    <property type="entry name" value="TONB_CTD"/>
    <property type="match status" value="1"/>
</dbReference>
<dbReference type="GO" id="GO:0015031">
    <property type="term" value="P:protein transport"/>
    <property type="evidence" value="ECO:0007669"/>
    <property type="project" value="UniProtKB-KW"/>
</dbReference>
<evidence type="ECO:0000256" key="10">
    <source>
        <dbReference type="SAM" id="MobiDB-lite"/>
    </source>
</evidence>
<evidence type="ECO:0000256" key="6">
    <source>
        <dbReference type="ARBA" id="ARBA00022692"/>
    </source>
</evidence>
<feature type="region of interest" description="Disordered" evidence="10">
    <location>
        <begin position="82"/>
        <end position="111"/>
    </location>
</feature>
<comment type="caution">
    <text evidence="12">The sequence shown here is derived from an EMBL/GenBank/DDBJ whole genome shotgun (WGS) entry which is preliminary data.</text>
</comment>
<dbReference type="AlphaFoldDB" id="A0A8J2Z4S3"/>
<feature type="domain" description="TonB C-terminal" evidence="11">
    <location>
        <begin position="130"/>
        <end position="225"/>
    </location>
</feature>
<keyword evidence="6" id="KW-0812">Transmembrane</keyword>
<dbReference type="EMBL" id="BMJS01000013">
    <property type="protein sequence ID" value="GGF97953.1"/>
    <property type="molecule type" value="Genomic_DNA"/>
</dbReference>
<sequence length="225" mass="24439">MLLRVFKIAIAITGSIAINFSIWAALNSTPKTTWHLGQTDFKAQTVASLMQALQLTETTAASSATPVAKDLKTANVAVEQKEKKPQKIIKPKEHKAEAHKSTVKTQAKETKEVKEISRQNVKKQQAIAKITQAPKLAFTPPQLTYPGSAIKNNEEGKVKVKAVINAQGQVADVKIIQSSGFGVLDQAAIAWFKKLHFKPAQSGKTPVTASVVQMISFNLQEQKSA</sequence>
<keyword evidence="3" id="KW-0813">Transport</keyword>
<dbReference type="RefSeq" id="WP_117002845.1">
    <property type="nucleotide sequence ID" value="NZ_BMJS01000013.1"/>
</dbReference>
<evidence type="ECO:0000256" key="8">
    <source>
        <dbReference type="ARBA" id="ARBA00022989"/>
    </source>
</evidence>
<dbReference type="InterPro" id="IPR037682">
    <property type="entry name" value="TonB_C"/>
</dbReference>
<keyword evidence="9" id="KW-0472">Membrane</keyword>
<reference evidence="12" key="1">
    <citation type="journal article" date="2014" name="Int. J. Syst. Evol. Microbiol.">
        <title>Complete genome sequence of Corynebacterium casei LMG S-19264T (=DSM 44701T), isolated from a smear-ripened cheese.</title>
        <authorList>
            <consortium name="US DOE Joint Genome Institute (JGI-PGF)"/>
            <person name="Walter F."/>
            <person name="Albersmeier A."/>
            <person name="Kalinowski J."/>
            <person name="Ruckert C."/>
        </authorList>
    </citation>
    <scope>NUCLEOTIDE SEQUENCE</scope>
    <source>
        <strain evidence="12">CGMCC 1.15758</strain>
    </source>
</reference>
<comment type="similarity">
    <text evidence="2">Belongs to the TonB family.</text>
</comment>
<keyword evidence="5" id="KW-0997">Cell inner membrane</keyword>
<dbReference type="GO" id="GO:0055085">
    <property type="term" value="P:transmembrane transport"/>
    <property type="evidence" value="ECO:0007669"/>
    <property type="project" value="InterPro"/>
</dbReference>
<evidence type="ECO:0000256" key="3">
    <source>
        <dbReference type="ARBA" id="ARBA00022448"/>
    </source>
</evidence>
<keyword evidence="8" id="KW-1133">Transmembrane helix</keyword>
<dbReference type="InterPro" id="IPR051045">
    <property type="entry name" value="TonB-dependent_transducer"/>
</dbReference>
<dbReference type="Gene3D" id="3.30.1150.10">
    <property type="match status" value="1"/>
</dbReference>
<evidence type="ECO:0000256" key="2">
    <source>
        <dbReference type="ARBA" id="ARBA00006555"/>
    </source>
</evidence>
<evidence type="ECO:0000256" key="9">
    <source>
        <dbReference type="ARBA" id="ARBA00023136"/>
    </source>
</evidence>
<dbReference type="Proteomes" id="UP000636949">
    <property type="component" value="Unassembled WGS sequence"/>
</dbReference>
<proteinExistence type="inferred from homology"/>
<dbReference type="NCBIfam" id="TIGR01352">
    <property type="entry name" value="tonB_Cterm"/>
    <property type="match status" value="1"/>
</dbReference>
<evidence type="ECO:0000256" key="5">
    <source>
        <dbReference type="ARBA" id="ARBA00022519"/>
    </source>
</evidence>
<evidence type="ECO:0000256" key="1">
    <source>
        <dbReference type="ARBA" id="ARBA00004383"/>
    </source>
</evidence>
<accession>A0A8J2Z4S3</accession>
<dbReference type="PANTHER" id="PTHR33446:SF2">
    <property type="entry name" value="PROTEIN TONB"/>
    <property type="match status" value="1"/>
</dbReference>
<dbReference type="InterPro" id="IPR006260">
    <property type="entry name" value="TonB/TolA_C"/>
</dbReference>
<keyword evidence="7" id="KW-0653">Protein transport</keyword>